<dbReference type="STRING" id="1531966.A0A0A1T4R8"/>
<comment type="cofactor">
    <cofactor evidence="1 8">
        <name>heme</name>
        <dbReference type="ChEBI" id="CHEBI:30413"/>
    </cofactor>
</comment>
<evidence type="ECO:0000256" key="5">
    <source>
        <dbReference type="ARBA" id="ARBA00023002"/>
    </source>
</evidence>
<dbReference type="CDD" id="cd11065">
    <property type="entry name" value="CYP64-like"/>
    <property type="match status" value="1"/>
</dbReference>
<name>A0A0A1T4R8_9HYPO</name>
<proteinExistence type="inferred from homology"/>
<keyword evidence="4 8" id="KW-0479">Metal-binding</keyword>
<evidence type="ECO:0000256" key="4">
    <source>
        <dbReference type="ARBA" id="ARBA00022723"/>
    </source>
</evidence>
<evidence type="ECO:0000256" key="6">
    <source>
        <dbReference type="ARBA" id="ARBA00023004"/>
    </source>
</evidence>
<dbReference type="GO" id="GO:0016705">
    <property type="term" value="F:oxidoreductase activity, acting on paired donors, with incorporation or reduction of molecular oxygen"/>
    <property type="evidence" value="ECO:0007669"/>
    <property type="project" value="InterPro"/>
</dbReference>
<evidence type="ECO:0008006" key="12">
    <source>
        <dbReference type="Google" id="ProtNLM"/>
    </source>
</evidence>
<dbReference type="InterPro" id="IPR017972">
    <property type="entry name" value="Cyt_P450_CS"/>
</dbReference>
<accession>A0A0A1T4R8</accession>
<dbReference type="Pfam" id="PF00067">
    <property type="entry name" value="p450"/>
    <property type="match status" value="1"/>
</dbReference>
<evidence type="ECO:0000256" key="9">
    <source>
        <dbReference type="RuleBase" id="RU000461"/>
    </source>
</evidence>
<keyword evidence="7 9" id="KW-0503">Monooxygenase</keyword>
<dbReference type="GO" id="GO:0020037">
    <property type="term" value="F:heme binding"/>
    <property type="evidence" value="ECO:0007669"/>
    <property type="project" value="InterPro"/>
</dbReference>
<keyword evidence="11" id="KW-1185">Reference proteome</keyword>
<reference evidence="10 11" key="1">
    <citation type="journal article" date="2015" name="Genome Announc.">
        <title>Draft Genome Sequence and Gene Annotation of the Entomopathogenic Fungus Verticillium hemipterigenum.</title>
        <authorList>
            <person name="Horn F."/>
            <person name="Habel A."/>
            <person name="Scharf D.H."/>
            <person name="Dworschak J."/>
            <person name="Brakhage A.A."/>
            <person name="Guthke R."/>
            <person name="Hertweck C."/>
            <person name="Linde J."/>
        </authorList>
    </citation>
    <scope>NUCLEOTIDE SEQUENCE [LARGE SCALE GENOMIC DNA]</scope>
</reference>
<dbReference type="PRINTS" id="PR00463">
    <property type="entry name" value="EP450I"/>
</dbReference>
<evidence type="ECO:0000256" key="8">
    <source>
        <dbReference type="PIRSR" id="PIRSR602401-1"/>
    </source>
</evidence>
<dbReference type="Proteomes" id="UP000039046">
    <property type="component" value="Unassembled WGS sequence"/>
</dbReference>
<dbReference type="InterPro" id="IPR036396">
    <property type="entry name" value="Cyt_P450_sf"/>
</dbReference>
<dbReference type="GO" id="GO:0005506">
    <property type="term" value="F:iron ion binding"/>
    <property type="evidence" value="ECO:0007669"/>
    <property type="project" value="InterPro"/>
</dbReference>
<keyword evidence="6 8" id="KW-0408">Iron</keyword>
<evidence type="ECO:0000313" key="11">
    <source>
        <dbReference type="Proteomes" id="UP000039046"/>
    </source>
</evidence>
<evidence type="ECO:0000256" key="2">
    <source>
        <dbReference type="ARBA" id="ARBA00010617"/>
    </source>
</evidence>
<dbReference type="PANTHER" id="PTHR46300:SF7">
    <property type="entry name" value="P450, PUTATIVE (EUROFUNG)-RELATED"/>
    <property type="match status" value="1"/>
</dbReference>
<evidence type="ECO:0000256" key="7">
    <source>
        <dbReference type="ARBA" id="ARBA00023033"/>
    </source>
</evidence>
<evidence type="ECO:0000256" key="1">
    <source>
        <dbReference type="ARBA" id="ARBA00001971"/>
    </source>
</evidence>
<dbReference type="InterPro" id="IPR001128">
    <property type="entry name" value="Cyt_P450"/>
</dbReference>
<dbReference type="PANTHER" id="PTHR46300">
    <property type="entry name" value="P450, PUTATIVE (EUROFUNG)-RELATED-RELATED"/>
    <property type="match status" value="1"/>
</dbReference>
<dbReference type="AlphaFoldDB" id="A0A0A1T4R8"/>
<evidence type="ECO:0000256" key="3">
    <source>
        <dbReference type="ARBA" id="ARBA00022617"/>
    </source>
</evidence>
<evidence type="ECO:0000313" key="10">
    <source>
        <dbReference type="EMBL" id="CEJ81080.1"/>
    </source>
</evidence>
<gene>
    <name evidence="10" type="ORF">VHEMI01229</name>
</gene>
<dbReference type="SUPFAM" id="SSF48264">
    <property type="entry name" value="Cytochrome P450"/>
    <property type="match status" value="1"/>
</dbReference>
<sequence length="543" mass="60881">MESVTAKCMLIVLGALALRRWFRRRALGRLPPGPAGYPIVGNAYDLPPKGIPEFQHWQKHRESYGPISSVSVMGLTIILIHDREVAHELMGKQSLKTAGRPQTEFGTGMCGFGELLPIQQYNHDFRLARKLMQQQLGTKGVVSQFDELQTSEVRKFLGRVAKDPETIFEEFETLIAATVLKMTYGYSMTPSKTDPLVELARRMIANMDRSLQPGAWPVDMMPILKYLPEWFPGAGFKQTAVQWKALKEETLNIPYSFVRQLMSKGDYYPSYVSKLVQQCSDGKFGSKLGDSDENAIKSSAAVMFLGASDTVPSSLRSFVNAMIMFPEVQHKAQAELDRVVGKGRLPQFEDRDQLPYIDALVKEVHRWSPVAPMGLPHTAVVDIYWNGYRIPQGSFVMPSIWWFCHDPDVYTDPDAFCPDRFMEPRNEPDPKTVVFGYGRRLCPGRHFADSSMFLVIVQMLAVFNIGKKGDENTAAGDCATGNEIRVDHGSGAININHLVGCKVDITLRDAKAEDLLIDMNNADNKEEEDHSRLLASAINAMHN</sequence>
<dbReference type="PROSITE" id="PS00086">
    <property type="entry name" value="CYTOCHROME_P450"/>
    <property type="match status" value="1"/>
</dbReference>
<dbReference type="InterPro" id="IPR050364">
    <property type="entry name" value="Cytochrome_P450_fung"/>
</dbReference>
<dbReference type="EMBL" id="CDHN01000001">
    <property type="protein sequence ID" value="CEJ81080.1"/>
    <property type="molecule type" value="Genomic_DNA"/>
</dbReference>
<feature type="binding site" description="axial binding residue" evidence="8">
    <location>
        <position position="442"/>
    </location>
    <ligand>
        <name>heme</name>
        <dbReference type="ChEBI" id="CHEBI:30413"/>
    </ligand>
    <ligandPart>
        <name>Fe</name>
        <dbReference type="ChEBI" id="CHEBI:18248"/>
    </ligandPart>
</feature>
<dbReference type="GO" id="GO:0004497">
    <property type="term" value="F:monooxygenase activity"/>
    <property type="evidence" value="ECO:0007669"/>
    <property type="project" value="UniProtKB-KW"/>
</dbReference>
<keyword evidence="3 8" id="KW-0349">Heme</keyword>
<comment type="similarity">
    <text evidence="2 9">Belongs to the cytochrome P450 family.</text>
</comment>
<keyword evidence="5 9" id="KW-0560">Oxidoreductase</keyword>
<dbReference type="Gene3D" id="1.10.630.10">
    <property type="entry name" value="Cytochrome P450"/>
    <property type="match status" value="1"/>
</dbReference>
<organism evidence="10 11">
    <name type="scientific">[Torrubiella] hemipterigena</name>
    <dbReference type="NCBI Taxonomy" id="1531966"/>
    <lineage>
        <taxon>Eukaryota</taxon>
        <taxon>Fungi</taxon>
        <taxon>Dikarya</taxon>
        <taxon>Ascomycota</taxon>
        <taxon>Pezizomycotina</taxon>
        <taxon>Sordariomycetes</taxon>
        <taxon>Hypocreomycetidae</taxon>
        <taxon>Hypocreales</taxon>
        <taxon>Clavicipitaceae</taxon>
        <taxon>Clavicipitaceae incertae sedis</taxon>
        <taxon>'Torrubiella' clade</taxon>
    </lineage>
</organism>
<protein>
    <recommendedName>
        <fullName evidence="12">O-methylsterigmatocystin oxidoreductase</fullName>
    </recommendedName>
</protein>
<dbReference type="InterPro" id="IPR002401">
    <property type="entry name" value="Cyt_P450_E_grp-I"/>
</dbReference>
<dbReference type="OrthoDB" id="2789670at2759"/>
<dbReference type="PRINTS" id="PR00385">
    <property type="entry name" value="P450"/>
</dbReference>
<dbReference type="HOGENOM" id="CLU_001570_2_3_1"/>